<dbReference type="PATRIC" id="fig|1610491.3.peg.539"/>
<dbReference type="EMBL" id="LBNQ01000012">
    <property type="protein sequence ID" value="KKW68839.1"/>
    <property type="molecule type" value="Genomic_DNA"/>
</dbReference>
<dbReference type="PROSITE" id="PS51257">
    <property type="entry name" value="PROKAR_LIPOPROTEIN"/>
    <property type="match status" value="1"/>
</dbReference>
<dbReference type="InterPro" id="IPR010653">
    <property type="entry name" value="NlpB/DapX"/>
</dbReference>
<dbReference type="AlphaFoldDB" id="A0A0U1Q255"/>
<keyword evidence="2" id="KW-1185">Reference proteome</keyword>
<dbReference type="Pfam" id="PF06804">
    <property type="entry name" value="Lipoprotein_18"/>
    <property type="match status" value="1"/>
</dbReference>
<dbReference type="STRING" id="1610491.AAV94_02575"/>
<sequence>MNLKSSAFKVSMVATTCLLTACSSINGEGIDYRSAQRGTSLAVPPDLTQLTPDSRYVVPGGAVSANALLASQIRQGEGDRVATDSVADVTLHRDGDLRWLSVARTPDVLWDPVRQFWLDNGFTLTMDQPALGIMETDWAENRAKLPQDFIRNTLGRVLDSLYSTGERDKFRTRMERRADGGTDIYITHRGMIEEVTDRQSGSTTWVPRDSDPELETEFLRRLLVQLGVSEEQSQAIVAGQQTSAAPAASVAQPTSRVVDLAGVPALELPDAFDRAWRRVGTALDRSGFTVEDRDRSQGVYFVRYISPEAEREQPGFFGRVLGRASSAPPPVRYRIVVQSQGDLSHVTVQNEAGQPAPASEAQTIIRLLHEDTL</sequence>
<evidence type="ECO:0000313" key="2">
    <source>
        <dbReference type="Proteomes" id="UP000050580"/>
    </source>
</evidence>
<evidence type="ECO:0000313" key="1">
    <source>
        <dbReference type="EMBL" id="KKW68839.1"/>
    </source>
</evidence>
<dbReference type="OrthoDB" id="5291099at2"/>
<name>A0A0U1Q255_9BURK</name>
<dbReference type="Gene3D" id="3.30.310.170">
    <property type="entry name" value="Outer membrane protein assembly factor BamC"/>
    <property type="match status" value="1"/>
</dbReference>
<organism evidence="1 2">
    <name type="scientific">Lampropedia cohaerens</name>
    <dbReference type="NCBI Taxonomy" id="1610491"/>
    <lineage>
        <taxon>Bacteria</taxon>
        <taxon>Pseudomonadati</taxon>
        <taxon>Pseudomonadota</taxon>
        <taxon>Betaproteobacteria</taxon>
        <taxon>Burkholderiales</taxon>
        <taxon>Comamonadaceae</taxon>
        <taxon>Lampropedia</taxon>
    </lineage>
</organism>
<dbReference type="RefSeq" id="WP_046740767.1">
    <property type="nucleotide sequence ID" value="NZ_LBNQ01000012.1"/>
</dbReference>
<comment type="caution">
    <text evidence="1">The sequence shown here is derived from an EMBL/GenBank/DDBJ whole genome shotgun (WGS) entry which is preliminary data.</text>
</comment>
<gene>
    <name evidence="1" type="ORF">AAV94_02575</name>
</gene>
<accession>A0A0U1Q255</accession>
<reference evidence="1 2" key="1">
    <citation type="submission" date="2015-05" db="EMBL/GenBank/DDBJ databases">
        <title>Draft genome sequence of Lampropedia sp. CT6, isolated from the microbial mat of a hot water spring, located at Manikaran, India.</title>
        <authorList>
            <person name="Tripathi C."/>
            <person name="Rani P."/>
            <person name="Mahato N.K."/>
            <person name="Lal R."/>
        </authorList>
    </citation>
    <scope>NUCLEOTIDE SEQUENCE [LARGE SCALE GENOMIC DNA]</scope>
    <source>
        <strain evidence="1 2">CT6</strain>
    </source>
</reference>
<proteinExistence type="predicted"/>
<dbReference type="Proteomes" id="UP000050580">
    <property type="component" value="Unassembled WGS sequence"/>
</dbReference>
<dbReference type="InterPro" id="IPR042268">
    <property type="entry name" value="BamC_C"/>
</dbReference>
<keyword evidence="1" id="KW-0449">Lipoprotein</keyword>
<protein>
    <submittedName>
        <fullName evidence="1">Lipoprotein</fullName>
    </submittedName>
</protein>